<dbReference type="Gene3D" id="3.40.50.10900">
    <property type="entry name" value="PAC-like subunit"/>
    <property type="match status" value="1"/>
</dbReference>
<reference evidence="4" key="1">
    <citation type="submission" date="2022-03" db="EMBL/GenBank/DDBJ databases">
        <title>Draft genome sequence of Aduncisulcus paluster, a free-living microaerophilic Fornicata.</title>
        <authorList>
            <person name="Yuyama I."/>
            <person name="Kume K."/>
            <person name="Tamura T."/>
            <person name="Inagaki Y."/>
            <person name="Hashimoto T."/>
        </authorList>
    </citation>
    <scope>NUCLEOTIDE SEQUENCE</scope>
    <source>
        <strain evidence="4">NY0171</strain>
    </source>
</reference>
<dbReference type="Proteomes" id="UP001057375">
    <property type="component" value="Unassembled WGS sequence"/>
</dbReference>
<evidence type="ECO:0000256" key="2">
    <source>
        <dbReference type="ARBA" id="ARBA00023186"/>
    </source>
</evidence>
<organism evidence="4 5">
    <name type="scientific">Aduncisulcus paluster</name>
    <dbReference type="NCBI Taxonomy" id="2918883"/>
    <lineage>
        <taxon>Eukaryota</taxon>
        <taxon>Metamonada</taxon>
        <taxon>Carpediemonas-like organisms</taxon>
        <taxon>Aduncisulcus</taxon>
    </lineage>
</organism>
<evidence type="ECO:0000313" key="5">
    <source>
        <dbReference type="Proteomes" id="UP001057375"/>
    </source>
</evidence>
<dbReference type="InterPro" id="IPR038389">
    <property type="entry name" value="PSMG2_sf"/>
</dbReference>
<name>A0ABQ5KC11_9EUKA</name>
<protein>
    <recommendedName>
        <fullName evidence="1">Proteasome assembly chaperone 2</fullName>
    </recommendedName>
</protein>
<sequence>MLLKWINDDSKPKSHEHNILVLGAFSHALLPQLTIECISSQPEFFIVANLLSSNLVPFICSQKKDTPFSFALELFLRQFPGTEGKSPTNMYILLQRSPILTGKLTEFSKEIQRFVQDFQFDEVLLLGSCNDRVLSSPAFSLSSRLFSYPKILSITTPTGNKISTKLLDTHPSSEVGGEEEEDIKPLAGFGAGNTWDLIEIFESDVDISFQSIVFAVAEGMNTREAIYFSEFVFNILKMGEIKIIEPPHWKDSLL</sequence>
<gene>
    <name evidence="4" type="ORF">ADUPG1_005037</name>
</gene>
<comment type="caution">
    <text evidence="4">The sequence shown here is derived from an EMBL/GenBank/DDBJ whole genome shotgun (WGS) entry which is preliminary data.</text>
</comment>
<evidence type="ECO:0000256" key="1">
    <source>
        <dbReference type="ARBA" id="ARBA00019186"/>
    </source>
</evidence>
<proteinExistence type="inferred from homology"/>
<dbReference type="PANTHER" id="PTHR12970">
    <property type="entry name" value="PROTEASOME ASSEMBLY CHAPERONE 2"/>
    <property type="match status" value="1"/>
</dbReference>
<dbReference type="EMBL" id="BQXS01007925">
    <property type="protein sequence ID" value="GKT28745.1"/>
    <property type="molecule type" value="Genomic_DNA"/>
</dbReference>
<dbReference type="Pfam" id="PF09754">
    <property type="entry name" value="PAC2"/>
    <property type="match status" value="1"/>
</dbReference>
<dbReference type="InterPro" id="IPR016562">
    <property type="entry name" value="Proteasome_assmbl_chp_2_euk"/>
</dbReference>
<accession>A0ABQ5KC11</accession>
<keyword evidence="2" id="KW-0143">Chaperone</keyword>
<keyword evidence="5" id="KW-1185">Reference proteome</keyword>
<evidence type="ECO:0000256" key="3">
    <source>
        <dbReference type="ARBA" id="ARBA00025745"/>
    </source>
</evidence>
<comment type="similarity">
    <text evidence="3">Belongs to the PSMG2 family.</text>
</comment>
<dbReference type="InterPro" id="IPR019151">
    <property type="entry name" value="Proteasome_assmbl_chaperone_2"/>
</dbReference>
<evidence type="ECO:0000313" key="4">
    <source>
        <dbReference type="EMBL" id="GKT28745.1"/>
    </source>
</evidence>
<dbReference type="PANTHER" id="PTHR12970:SF1">
    <property type="entry name" value="PROTEASOME ASSEMBLY CHAPERONE 2"/>
    <property type="match status" value="1"/>
</dbReference>